<feature type="signal peptide" evidence="2">
    <location>
        <begin position="1"/>
        <end position="17"/>
    </location>
</feature>
<evidence type="ECO:0000256" key="1">
    <source>
        <dbReference type="SAM" id="MobiDB-lite"/>
    </source>
</evidence>
<keyword evidence="2" id="KW-0732">Signal</keyword>
<feature type="chain" id="PRO_5042012854" description="Malate dehydrogenase" evidence="2">
    <location>
        <begin position="18"/>
        <end position="275"/>
    </location>
</feature>
<evidence type="ECO:0000256" key="2">
    <source>
        <dbReference type="SAM" id="SignalP"/>
    </source>
</evidence>
<gene>
    <name evidence="3" type="ORF">MKZ38_006709</name>
</gene>
<dbReference type="Pfam" id="PF11937">
    <property type="entry name" value="DUF3455"/>
    <property type="match status" value="1"/>
</dbReference>
<dbReference type="PANTHER" id="PTHR35567">
    <property type="entry name" value="MALATE DEHYDROGENASE (AFU_ORTHOLOGUE AFUA_2G13800)"/>
    <property type="match status" value="1"/>
</dbReference>
<proteinExistence type="predicted"/>
<protein>
    <recommendedName>
        <fullName evidence="5">Malate dehydrogenase</fullName>
    </recommendedName>
</protein>
<name>A0AAD5WPJ7_9PEZI</name>
<evidence type="ECO:0000313" key="4">
    <source>
        <dbReference type="Proteomes" id="UP001201980"/>
    </source>
</evidence>
<dbReference type="Proteomes" id="UP001201980">
    <property type="component" value="Unassembled WGS sequence"/>
</dbReference>
<reference evidence="3" key="1">
    <citation type="submission" date="2022-07" db="EMBL/GenBank/DDBJ databases">
        <title>Draft genome sequence of Zalerion maritima ATCC 34329, a (micro)plastics degrading marine fungus.</title>
        <authorList>
            <person name="Paco A."/>
            <person name="Goncalves M.F.M."/>
            <person name="Rocha-Santos T.A.P."/>
            <person name="Alves A."/>
        </authorList>
    </citation>
    <scope>NUCLEOTIDE SEQUENCE</scope>
    <source>
        <strain evidence="3">ATCC 34329</strain>
    </source>
</reference>
<keyword evidence="4" id="KW-1185">Reference proteome</keyword>
<organism evidence="3 4">
    <name type="scientific">Zalerion maritima</name>
    <dbReference type="NCBI Taxonomy" id="339359"/>
    <lineage>
        <taxon>Eukaryota</taxon>
        <taxon>Fungi</taxon>
        <taxon>Dikarya</taxon>
        <taxon>Ascomycota</taxon>
        <taxon>Pezizomycotina</taxon>
        <taxon>Sordariomycetes</taxon>
        <taxon>Lulworthiomycetidae</taxon>
        <taxon>Lulworthiales</taxon>
        <taxon>Lulworthiaceae</taxon>
        <taxon>Zalerion</taxon>
    </lineage>
</organism>
<dbReference type="InterPro" id="IPR021851">
    <property type="entry name" value="DUF3455"/>
</dbReference>
<feature type="region of interest" description="Disordered" evidence="1">
    <location>
        <begin position="19"/>
        <end position="47"/>
    </location>
</feature>
<dbReference type="PANTHER" id="PTHR35567:SF3">
    <property type="entry name" value="MALATE DEHYDROGENASE"/>
    <property type="match status" value="1"/>
</dbReference>
<dbReference type="AlphaFoldDB" id="A0AAD5WPJ7"/>
<accession>A0AAD5WPJ7</accession>
<evidence type="ECO:0000313" key="3">
    <source>
        <dbReference type="EMBL" id="KAJ2895331.1"/>
    </source>
</evidence>
<sequence length="275" mass="28138">MLVKSVLLVAAAALSTSTPIRRQGGGGGRSSPCTATPPTSSGGAGGEVVIPTLPAVGADPELADPPTDVTLSAIGLGHGIQNYTCVSTNGTLESKALGALAVLYDITDLYPGVSAKSLPNEAAFNQLPVPVVENLELPLNIDTSVETDTSVPATSEPFIDPPTGIEMRGQTYPFLGRHFFNADGVPTFDLEQEKGLLAVLKKDDAVSAPGSADAGPMGTGAVAWLQLSDNGDSKGVSYVYRVNTAGGVAQPCSSEGETGSVSYSAMYWFYVPTTA</sequence>
<dbReference type="EMBL" id="JAKWBI020000412">
    <property type="protein sequence ID" value="KAJ2895331.1"/>
    <property type="molecule type" value="Genomic_DNA"/>
</dbReference>
<evidence type="ECO:0008006" key="5">
    <source>
        <dbReference type="Google" id="ProtNLM"/>
    </source>
</evidence>
<feature type="compositionally biased region" description="Low complexity" evidence="1">
    <location>
        <begin position="30"/>
        <end position="41"/>
    </location>
</feature>
<comment type="caution">
    <text evidence="3">The sequence shown here is derived from an EMBL/GenBank/DDBJ whole genome shotgun (WGS) entry which is preliminary data.</text>
</comment>